<name>A0A518EZS2_9BACT</name>
<keyword evidence="1" id="KW-0472">Membrane</keyword>
<feature type="transmembrane region" description="Helical" evidence="1">
    <location>
        <begin position="95"/>
        <end position="116"/>
    </location>
</feature>
<dbReference type="Proteomes" id="UP000320390">
    <property type="component" value="Chromosome"/>
</dbReference>
<accession>A0A518EZS2</accession>
<feature type="transmembrane region" description="Helical" evidence="1">
    <location>
        <begin position="71"/>
        <end position="89"/>
    </location>
</feature>
<dbReference type="EMBL" id="CP036434">
    <property type="protein sequence ID" value="QDV09571.1"/>
    <property type="molecule type" value="Genomic_DNA"/>
</dbReference>
<feature type="transmembrane region" description="Helical" evidence="1">
    <location>
        <begin position="12"/>
        <end position="30"/>
    </location>
</feature>
<evidence type="ECO:0000313" key="2">
    <source>
        <dbReference type="EMBL" id="QDV09571.1"/>
    </source>
</evidence>
<evidence type="ECO:0000313" key="3">
    <source>
        <dbReference type="Proteomes" id="UP000320390"/>
    </source>
</evidence>
<dbReference type="RefSeq" id="WP_145204164.1">
    <property type="nucleotide sequence ID" value="NZ_CP036434.1"/>
</dbReference>
<keyword evidence="1" id="KW-0812">Transmembrane</keyword>
<keyword evidence="1" id="KW-1133">Transmembrane helix</keyword>
<protein>
    <submittedName>
        <fullName evidence="2">Uncharacterized protein</fullName>
    </submittedName>
</protein>
<feature type="transmembrane region" description="Helical" evidence="1">
    <location>
        <begin position="36"/>
        <end position="59"/>
    </location>
</feature>
<dbReference type="AlphaFoldDB" id="A0A518EZS2"/>
<proteinExistence type="predicted"/>
<gene>
    <name evidence="2" type="ORF">Poly30_51290</name>
</gene>
<organism evidence="2 3">
    <name type="scientific">Saltatorellus ferox</name>
    <dbReference type="NCBI Taxonomy" id="2528018"/>
    <lineage>
        <taxon>Bacteria</taxon>
        <taxon>Pseudomonadati</taxon>
        <taxon>Planctomycetota</taxon>
        <taxon>Planctomycetia</taxon>
        <taxon>Planctomycetia incertae sedis</taxon>
        <taxon>Saltatorellus</taxon>
    </lineage>
</organism>
<sequence length="121" mass="12445">MNFSELGRPAQYAVIFVLSGVVAVLVKLAADMEENRIAGLVATMPTKILIAWTIVGAAAGSRGIAQSTSGMFMGLAALLAAILAVRVLSTHLAPAPLIGAGLGVWLATATLLERVFRGQAD</sequence>
<keyword evidence="3" id="KW-1185">Reference proteome</keyword>
<reference evidence="2 3" key="1">
    <citation type="submission" date="2019-02" db="EMBL/GenBank/DDBJ databases">
        <title>Deep-cultivation of Planctomycetes and their phenomic and genomic characterization uncovers novel biology.</title>
        <authorList>
            <person name="Wiegand S."/>
            <person name="Jogler M."/>
            <person name="Boedeker C."/>
            <person name="Pinto D."/>
            <person name="Vollmers J."/>
            <person name="Rivas-Marin E."/>
            <person name="Kohn T."/>
            <person name="Peeters S.H."/>
            <person name="Heuer A."/>
            <person name="Rast P."/>
            <person name="Oberbeckmann S."/>
            <person name="Bunk B."/>
            <person name="Jeske O."/>
            <person name="Meyerdierks A."/>
            <person name="Storesund J.E."/>
            <person name="Kallscheuer N."/>
            <person name="Luecker S."/>
            <person name="Lage O.M."/>
            <person name="Pohl T."/>
            <person name="Merkel B.J."/>
            <person name="Hornburger P."/>
            <person name="Mueller R.-W."/>
            <person name="Bruemmer F."/>
            <person name="Labrenz M."/>
            <person name="Spormann A.M."/>
            <person name="Op den Camp H."/>
            <person name="Overmann J."/>
            <person name="Amann R."/>
            <person name="Jetten M.S.M."/>
            <person name="Mascher T."/>
            <person name="Medema M.H."/>
            <person name="Devos D.P."/>
            <person name="Kaster A.-K."/>
            <person name="Ovreas L."/>
            <person name="Rohde M."/>
            <person name="Galperin M.Y."/>
            <person name="Jogler C."/>
        </authorList>
    </citation>
    <scope>NUCLEOTIDE SEQUENCE [LARGE SCALE GENOMIC DNA]</scope>
    <source>
        <strain evidence="2 3">Poly30</strain>
    </source>
</reference>
<evidence type="ECO:0000256" key="1">
    <source>
        <dbReference type="SAM" id="Phobius"/>
    </source>
</evidence>